<dbReference type="Proteomes" id="UP000193244">
    <property type="component" value="Unassembled WGS sequence"/>
</dbReference>
<sequence length="294" mass="33631">MNRSAIEEELIRQDVFRWLDQKLATGASEVTREELRNYTFGTENIPLVDTARGIRNPADFESTLSILTSIKSPYADSFTSDGFVHYSYQSREGGDNKKLRRAFETRAPLLYLHAVRPGAFVPYYPVYVEADDQERRQFLISLDPSLHFVKDPLNLDSDERSYAEKLVRTRLHQPLFRARVMRAYVTTCSICHLKHADLLDAAHIIADSDADGMARVTNGLALCKIHHAAYDRNLLGITPDYEVRIDRELLIEVDGPMLRHGLQDMHGQKLTLPKRPSERPARESLARRFAEFSA</sequence>
<dbReference type="RefSeq" id="WP_085484046.1">
    <property type="nucleotide sequence ID" value="NZ_FXAY01000002.1"/>
</dbReference>
<dbReference type="GO" id="GO:0004519">
    <property type="term" value="F:endonuclease activity"/>
    <property type="evidence" value="ECO:0007669"/>
    <property type="project" value="UniProtKB-KW"/>
</dbReference>
<keyword evidence="3" id="KW-1185">Reference proteome</keyword>
<keyword evidence="2" id="KW-0378">Hydrolase</keyword>
<name>A0A1X7JAV5_9MICO</name>
<feature type="domain" description="HNH nuclease" evidence="1">
    <location>
        <begin position="188"/>
        <end position="237"/>
    </location>
</feature>
<dbReference type="EMBL" id="FXAY01000002">
    <property type="protein sequence ID" value="SMG24941.1"/>
    <property type="molecule type" value="Genomic_DNA"/>
</dbReference>
<evidence type="ECO:0000313" key="2">
    <source>
        <dbReference type="EMBL" id="SMG24941.1"/>
    </source>
</evidence>
<evidence type="ECO:0000313" key="3">
    <source>
        <dbReference type="Proteomes" id="UP000193244"/>
    </source>
</evidence>
<gene>
    <name evidence="2" type="ORF">SAMN06296010_1210</name>
</gene>
<dbReference type="OrthoDB" id="4464809at2"/>
<dbReference type="AlphaFoldDB" id="A0A1X7JAV5"/>
<keyword evidence="2" id="KW-0540">Nuclease</keyword>
<evidence type="ECO:0000259" key="1">
    <source>
        <dbReference type="Pfam" id="PF13391"/>
    </source>
</evidence>
<organism evidence="2 3">
    <name type="scientific">Agreia pratensis</name>
    <dbReference type="NCBI Taxonomy" id="150121"/>
    <lineage>
        <taxon>Bacteria</taxon>
        <taxon>Bacillati</taxon>
        <taxon>Actinomycetota</taxon>
        <taxon>Actinomycetes</taxon>
        <taxon>Micrococcales</taxon>
        <taxon>Microbacteriaceae</taxon>
        <taxon>Agreia</taxon>
    </lineage>
</organism>
<dbReference type="InterPro" id="IPR003615">
    <property type="entry name" value="HNH_nuc"/>
</dbReference>
<accession>A0A1X7JAV5</accession>
<reference evidence="3" key="1">
    <citation type="submission" date="2017-04" db="EMBL/GenBank/DDBJ databases">
        <authorList>
            <person name="Varghese N."/>
            <person name="Submissions S."/>
        </authorList>
    </citation>
    <scope>NUCLEOTIDE SEQUENCE [LARGE SCALE GENOMIC DNA]</scope>
    <source>
        <strain evidence="3">VKM Ac-2510</strain>
    </source>
</reference>
<keyword evidence="2" id="KW-0255">Endonuclease</keyword>
<dbReference type="STRING" id="150121.SAMN06296010_1210"/>
<proteinExistence type="predicted"/>
<dbReference type="Pfam" id="PF13391">
    <property type="entry name" value="HNH_2"/>
    <property type="match status" value="1"/>
</dbReference>
<protein>
    <submittedName>
        <fullName evidence="2">Putative restriction endonuclease</fullName>
    </submittedName>
</protein>